<dbReference type="Gene3D" id="3.40.250.10">
    <property type="entry name" value="Rhodanese-like domain"/>
    <property type="match status" value="1"/>
</dbReference>
<dbReference type="Proteomes" id="UP000347383">
    <property type="component" value="Chromosome"/>
</dbReference>
<evidence type="ECO:0000313" key="2">
    <source>
        <dbReference type="EMBL" id="QGH02665.1"/>
    </source>
</evidence>
<proteinExistence type="predicted"/>
<dbReference type="PROSITE" id="PS50206">
    <property type="entry name" value="RHODANESE_3"/>
    <property type="match status" value="1"/>
</dbReference>
<dbReference type="PANTHER" id="PTHR43031:SF17">
    <property type="entry name" value="SULFURTRANSFERASE YTWF-RELATED"/>
    <property type="match status" value="1"/>
</dbReference>
<dbReference type="AlphaFoldDB" id="A0A9X7SA71"/>
<reference evidence="2 3" key="1">
    <citation type="submission" date="2018-10" db="EMBL/GenBank/DDBJ databases">
        <title>Comparative Genomics Analysis of the Streptococcus dysgalactiae subspecies dysgalactiae.</title>
        <authorList>
            <person name="Koh T.H."/>
            <person name="Abdul Rahman N."/>
            <person name="Sessions O.M."/>
        </authorList>
    </citation>
    <scope>NUCLEOTIDE SEQUENCE [LARGE SCALE GENOMIC DNA]</scope>
    <source>
        <strain evidence="2 3">DB60705-15</strain>
    </source>
</reference>
<dbReference type="InterPro" id="IPR001763">
    <property type="entry name" value="Rhodanese-like_dom"/>
</dbReference>
<dbReference type="InterPro" id="IPR036873">
    <property type="entry name" value="Rhodanese-like_dom_sf"/>
</dbReference>
<dbReference type="Pfam" id="PF00581">
    <property type="entry name" value="Rhodanese"/>
    <property type="match status" value="1"/>
</dbReference>
<dbReference type="EMBL" id="CP033165">
    <property type="protein sequence ID" value="QGH02665.1"/>
    <property type="molecule type" value="Genomic_DNA"/>
</dbReference>
<accession>A0A9X7SA71</accession>
<dbReference type="SMART" id="SM00450">
    <property type="entry name" value="RHOD"/>
    <property type="match status" value="1"/>
</dbReference>
<dbReference type="RefSeq" id="WP_154412095.1">
    <property type="nucleotide sequence ID" value="NZ_CP033165.1"/>
</dbReference>
<dbReference type="InterPro" id="IPR050229">
    <property type="entry name" value="GlpE_sulfurtransferase"/>
</dbReference>
<evidence type="ECO:0000313" key="3">
    <source>
        <dbReference type="Proteomes" id="UP000347383"/>
    </source>
</evidence>
<gene>
    <name evidence="2" type="ORF">EA457_09055</name>
</gene>
<feature type="domain" description="Rhodanese" evidence="1">
    <location>
        <begin position="26"/>
        <end position="111"/>
    </location>
</feature>
<dbReference type="PANTHER" id="PTHR43031">
    <property type="entry name" value="FAD-DEPENDENT OXIDOREDUCTASE"/>
    <property type="match status" value="1"/>
</dbReference>
<dbReference type="CDD" id="cd00158">
    <property type="entry name" value="RHOD"/>
    <property type="match status" value="1"/>
</dbReference>
<evidence type="ECO:0000259" key="1">
    <source>
        <dbReference type="PROSITE" id="PS50206"/>
    </source>
</evidence>
<organism evidence="2 3">
    <name type="scientific">Streptococcus dysgalactiae subsp. dysgalactiae</name>
    <dbReference type="NCBI Taxonomy" id="99822"/>
    <lineage>
        <taxon>Bacteria</taxon>
        <taxon>Bacillati</taxon>
        <taxon>Bacillota</taxon>
        <taxon>Bacilli</taxon>
        <taxon>Lactobacillales</taxon>
        <taxon>Streptococcaceae</taxon>
        <taxon>Streptococcus</taxon>
    </lineage>
</organism>
<protein>
    <submittedName>
        <fullName evidence="2">Rhodanese-like domain-containing protein</fullName>
    </submittedName>
</protein>
<dbReference type="SUPFAM" id="SSF52821">
    <property type="entry name" value="Rhodanese/Cell cycle control phosphatase"/>
    <property type="match status" value="1"/>
</dbReference>
<name>A0A9X7SA71_STRDY</name>
<sequence length="112" mass="12766">MISKLLARIFSRTPSISVDMLAELLKQDKLQLVDVRTRKEYQGGHIRQATNTPLSDLAQFRGNKQKPLYVICQSGMRSKRACRFLANQGYQVVDVKGGMSHWTDDTLLVKKK</sequence>